<reference evidence="1" key="1">
    <citation type="journal article" date="2014" name="Front. Microbiol.">
        <title>High frequency of phylogenetically diverse reductive dehalogenase-homologous genes in deep subseafloor sedimentary metagenomes.</title>
        <authorList>
            <person name="Kawai M."/>
            <person name="Futagami T."/>
            <person name="Toyoda A."/>
            <person name="Takaki Y."/>
            <person name="Nishi S."/>
            <person name="Hori S."/>
            <person name="Arai W."/>
            <person name="Tsubouchi T."/>
            <person name="Morono Y."/>
            <person name="Uchiyama I."/>
            <person name="Ito T."/>
            <person name="Fujiyama A."/>
            <person name="Inagaki F."/>
            <person name="Takami H."/>
        </authorList>
    </citation>
    <scope>NUCLEOTIDE SEQUENCE</scope>
    <source>
        <strain evidence="1">Expedition CK06-06</strain>
    </source>
</reference>
<comment type="caution">
    <text evidence="1">The sequence shown here is derived from an EMBL/GenBank/DDBJ whole genome shotgun (WGS) entry which is preliminary data.</text>
</comment>
<dbReference type="AlphaFoldDB" id="X0Z0Y3"/>
<accession>X0Z0Y3</accession>
<sequence>MNICKVCGKALKTCTCEPTLSQDVLAAEPIKCPLDGKTFKSKEHYQKHYYKMHQKKNVLEAVPAWGVSLQEMVVANIEMIRAQNELCYGLIERVAKLETLAKIILIDAGVKDIKAEPEPY</sequence>
<dbReference type="EMBL" id="BART01003861">
    <property type="protein sequence ID" value="GAG62670.1"/>
    <property type="molecule type" value="Genomic_DNA"/>
</dbReference>
<protein>
    <recommendedName>
        <fullName evidence="2">C2H2-type domain-containing protein</fullName>
    </recommendedName>
</protein>
<proteinExistence type="predicted"/>
<organism evidence="1">
    <name type="scientific">marine sediment metagenome</name>
    <dbReference type="NCBI Taxonomy" id="412755"/>
    <lineage>
        <taxon>unclassified sequences</taxon>
        <taxon>metagenomes</taxon>
        <taxon>ecological metagenomes</taxon>
    </lineage>
</organism>
<name>X0Z0Y3_9ZZZZ</name>
<gene>
    <name evidence="1" type="ORF">S01H4_10216</name>
</gene>
<evidence type="ECO:0008006" key="2">
    <source>
        <dbReference type="Google" id="ProtNLM"/>
    </source>
</evidence>
<feature type="non-terminal residue" evidence="1">
    <location>
        <position position="120"/>
    </location>
</feature>
<evidence type="ECO:0000313" key="1">
    <source>
        <dbReference type="EMBL" id="GAG62670.1"/>
    </source>
</evidence>